<keyword evidence="1" id="KW-0472">Membrane</keyword>
<evidence type="ECO:0000313" key="3">
    <source>
        <dbReference type="EMBL" id="MBE9460571.1"/>
    </source>
</evidence>
<dbReference type="InterPro" id="IPR018247">
    <property type="entry name" value="EF_Hand_1_Ca_BS"/>
</dbReference>
<protein>
    <submittedName>
        <fullName evidence="3">T9SS type A sorting domain-containing protein</fullName>
    </submittedName>
</protein>
<keyword evidence="1" id="KW-1133">Transmembrane helix</keyword>
<name>A0ABR9W545_9BACT</name>
<sequence length="1772" mass="186925">MKQKLPGSGQVCPAQNLEILGEHAAERQLKLIRSRIAIKYLVFFLVSACMLLMSNHLRAQQIAAGTGAPTLDFEVANGARQFTVTVLGGTVSSGNLNVTLPSGYVYLAGSTAASGGLAITETSISSNTAALAISGVPATGTNTTFTYKAIATCAAIGVAGNQASYVFTPTGGSVQPEKLSNSFNLKNAKINITNLANAPATAGTVGDTYTRTYRINNNGFGNIDTVYVTDVSGNGVTHLGQSVSTTSSGETVAVSLISSTISGSNTTYLYRFIISSTAQDNHLGQNEYFTFTQNLQIASCTNLNTSLNAWYGTGPNPQPCTPQNDTQTTALAVDNSKTPLLSVSFVSTDDFSCAPASGWITALVINTGTGAATGNSLRFGLFDYAQALAAGNRDYNGTFASAWIDESEGVQISTDQGANWSTATYTTSTTIINAANTSANGKALDVIVAPSIIAPGQTVLIRFKKRIDCRDYCIGSDMQFKGEALLSGTYKNGCGEGNYALNFKSLLDFVHAIGEHKPQMEVDAIGGTPYWVRYQTNEWSVSPTSAAKLAGSGAYTEMLITLPSCLVPDMSTLSLTNIDGTNPVTPTLAFIDADGIHIRFDLSNGLGFSLNNKVIRLKTTVDCSIACPAPTISSRIIFKQSATCSCTQVLNCKSWKPVLHCPTCILPLGINNNESTGRRTTLGLPDDNNDGVPDAPGANFPANVRTSHFTLGDQMEITATGDIFGTGSFDYAYLQTKAPAQPVLSLVGTTAKATIFDASTATTYNLSGLPVSGTYPNFLTDISKTALVSAGIPASFSYESGDKITVVLTFTYPEAGNISITSIGGNSATANSGTVTFENVLYGGATANPAVADWLACDFPYVATMEFDPIDWYMTNTSRNLSYNGCVEDNLDNYTGGLYFVTEYEYTGVSRSQNFVFPYEINRFVQPKEFVFTLPAGLEVVRTHITIYGQKAGVPFAIDKVTPDLISGQDYHYDIQALISTIKGSSPAYFDEGFTIVAFPVLRATCQASASGSLASKFTYTYGTGAKVYTAQNNWPFTVNLTGNLTATPSQAIKTVTGNTVSWEVQVTNTGNANPMPNVWLSKNTAGGGTVTISSVQLLAASGATSGTAVSPTGGIYQLGSVPASSSQYYLITATFDNCTQDNLQIAYGWNCSAYPASVATALCSQNIDLTVIPTTADLQVSLISQPAAGTHDLCEELEYTAEVKNPAQGTAYNLTFTVAKPAGVAYIANSFAISPTLLPTSASFTTVNNDATYVSETATTITFTIPVSAVANLPYNQGYTIKYRVNTVACDFVSGTKMKLLASGKNGCGSAINGTQQQTQTIRIKGENANPNSYTITSSVSAPVNACSPADLTYTFSAKNEGPVATYAGETIRIVIPKPYTLGAVTGISNFTSGTAPTITSSATTTTYVWTMPVGVAVNQNISFSAPLTAPASNISDLSCGTLPILEQVNYTFESTCLTSGVTCSGSLQAEGENTGTGIVIDKPSLHITGFTAATPTASNILEGTVTVTNTNAVTTGLPQAANITVYHDSNNNGVVDAADVQIGTKAITVTTASPQVFNYNFSTTYSGNLCPALVVLDLACACENPVIYAYSCNTPLPVTLQSFELQQAEKGVLLTWATTTEANSDHFEIQHSMDAKNWSDIGKVAAAGESLLTNKYSFTDVDAVNGLNYYRLKMVDKDNTFAFSRINSIKMDSGLGIIYPNPATESITLGIDNLKTVSSLEIFDIKGTRVLKTTKLVSNKINIEKLTAGTYLVKITQTSGAVIVQKIVKQ</sequence>
<evidence type="ECO:0000256" key="1">
    <source>
        <dbReference type="SAM" id="Phobius"/>
    </source>
</evidence>
<dbReference type="EMBL" id="JACYGY010000001">
    <property type="protein sequence ID" value="MBE9460571.1"/>
    <property type="molecule type" value="Genomic_DNA"/>
</dbReference>
<dbReference type="Proteomes" id="UP000634134">
    <property type="component" value="Unassembled WGS sequence"/>
</dbReference>
<evidence type="ECO:0000313" key="4">
    <source>
        <dbReference type="Proteomes" id="UP000634134"/>
    </source>
</evidence>
<gene>
    <name evidence="3" type="ORF">IEE83_01630</name>
</gene>
<comment type="caution">
    <text evidence="3">The sequence shown here is derived from an EMBL/GenBank/DDBJ whole genome shotgun (WGS) entry which is preliminary data.</text>
</comment>
<keyword evidence="4" id="KW-1185">Reference proteome</keyword>
<dbReference type="NCBIfam" id="TIGR04183">
    <property type="entry name" value="Por_Secre_tail"/>
    <property type="match status" value="1"/>
</dbReference>
<feature type="transmembrane region" description="Helical" evidence="1">
    <location>
        <begin position="36"/>
        <end position="53"/>
    </location>
</feature>
<proteinExistence type="predicted"/>
<dbReference type="PROSITE" id="PS00018">
    <property type="entry name" value="EF_HAND_1"/>
    <property type="match status" value="1"/>
</dbReference>
<reference evidence="4" key="1">
    <citation type="submission" date="2023-07" db="EMBL/GenBank/DDBJ databases">
        <title>Dyadobacter sp. nov 'subterranea' isolated from contaminted grondwater.</title>
        <authorList>
            <person name="Szabo I."/>
            <person name="Al-Omari J."/>
            <person name="Szerdahelyi S.G."/>
            <person name="Rado J."/>
        </authorList>
    </citation>
    <scope>NUCLEOTIDE SEQUENCE [LARGE SCALE GENOMIC DNA]</scope>
    <source>
        <strain evidence="4">UP-52</strain>
    </source>
</reference>
<organism evidence="3 4">
    <name type="scientific">Dyadobacter subterraneus</name>
    <dbReference type="NCBI Taxonomy" id="2773304"/>
    <lineage>
        <taxon>Bacteria</taxon>
        <taxon>Pseudomonadati</taxon>
        <taxon>Bacteroidota</taxon>
        <taxon>Cytophagia</taxon>
        <taxon>Cytophagales</taxon>
        <taxon>Spirosomataceae</taxon>
        <taxon>Dyadobacter</taxon>
    </lineage>
</organism>
<evidence type="ECO:0000259" key="2">
    <source>
        <dbReference type="Pfam" id="PF18962"/>
    </source>
</evidence>
<dbReference type="InterPro" id="IPR026444">
    <property type="entry name" value="Secre_tail"/>
</dbReference>
<accession>A0ABR9W545</accession>
<feature type="domain" description="Secretion system C-terminal sorting" evidence="2">
    <location>
        <begin position="1700"/>
        <end position="1770"/>
    </location>
</feature>
<dbReference type="RefSeq" id="WP_194118899.1">
    <property type="nucleotide sequence ID" value="NZ_JACYGY010000001.1"/>
</dbReference>
<dbReference type="Pfam" id="PF18962">
    <property type="entry name" value="Por_Secre_tail"/>
    <property type="match status" value="1"/>
</dbReference>
<keyword evidence="1" id="KW-0812">Transmembrane</keyword>